<dbReference type="AlphaFoldDB" id="A0AAD8IK86"/>
<evidence type="ECO:0000313" key="2">
    <source>
        <dbReference type="Proteomes" id="UP001237642"/>
    </source>
</evidence>
<protein>
    <submittedName>
        <fullName evidence="1">Uncharacterized protein</fullName>
    </submittedName>
</protein>
<comment type="caution">
    <text evidence="1">The sequence shown here is derived from an EMBL/GenBank/DDBJ whole genome shotgun (WGS) entry which is preliminary data.</text>
</comment>
<dbReference type="Proteomes" id="UP001237642">
    <property type="component" value="Unassembled WGS sequence"/>
</dbReference>
<name>A0AAD8IK86_9APIA</name>
<organism evidence="1 2">
    <name type="scientific">Heracleum sosnowskyi</name>
    <dbReference type="NCBI Taxonomy" id="360622"/>
    <lineage>
        <taxon>Eukaryota</taxon>
        <taxon>Viridiplantae</taxon>
        <taxon>Streptophyta</taxon>
        <taxon>Embryophyta</taxon>
        <taxon>Tracheophyta</taxon>
        <taxon>Spermatophyta</taxon>
        <taxon>Magnoliopsida</taxon>
        <taxon>eudicotyledons</taxon>
        <taxon>Gunneridae</taxon>
        <taxon>Pentapetalae</taxon>
        <taxon>asterids</taxon>
        <taxon>campanulids</taxon>
        <taxon>Apiales</taxon>
        <taxon>Apiaceae</taxon>
        <taxon>Apioideae</taxon>
        <taxon>apioid superclade</taxon>
        <taxon>Tordylieae</taxon>
        <taxon>Tordyliinae</taxon>
        <taxon>Heracleum</taxon>
    </lineage>
</organism>
<keyword evidence="2" id="KW-1185">Reference proteome</keyword>
<reference evidence="1" key="1">
    <citation type="submission" date="2023-02" db="EMBL/GenBank/DDBJ databases">
        <title>Genome of toxic invasive species Heracleum sosnowskyi carries increased number of genes despite the absence of recent whole-genome duplications.</title>
        <authorList>
            <person name="Schelkunov M."/>
            <person name="Shtratnikova V."/>
            <person name="Makarenko M."/>
            <person name="Klepikova A."/>
            <person name="Omelchenko D."/>
            <person name="Novikova G."/>
            <person name="Obukhova E."/>
            <person name="Bogdanov V."/>
            <person name="Penin A."/>
            <person name="Logacheva M."/>
        </authorList>
    </citation>
    <scope>NUCLEOTIDE SEQUENCE</scope>
    <source>
        <strain evidence="1">Hsosn_3</strain>
        <tissue evidence="1">Leaf</tissue>
    </source>
</reference>
<dbReference type="EMBL" id="JAUIZM010000004">
    <property type="protein sequence ID" value="KAK1387081.1"/>
    <property type="molecule type" value="Genomic_DNA"/>
</dbReference>
<sequence>MKKISESEDVCRVTHIEPNLNTASGKFIVMIDSGLGDPSCEKENWFEDYNPPRLVSELNDYKLTRQQKEEAKKQERELSWMCNYRSANTAFIFRTRYNGQVKGEMRRLSTGPLIFLPMGKEDIISFSSVCSSELESPFQVDFRKMHLSASDLPQILEEA</sequence>
<gene>
    <name evidence="1" type="ORF">POM88_015259</name>
</gene>
<reference evidence="1" key="2">
    <citation type="submission" date="2023-05" db="EMBL/GenBank/DDBJ databases">
        <authorList>
            <person name="Schelkunov M.I."/>
        </authorList>
    </citation>
    <scope>NUCLEOTIDE SEQUENCE</scope>
    <source>
        <strain evidence="1">Hsosn_3</strain>
        <tissue evidence="1">Leaf</tissue>
    </source>
</reference>
<evidence type="ECO:0000313" key="1">
    <source>
        <dbReference type="EMBL" id="KAK1387081.1"/>
    </source>
</evidence>
<proteinExistence type="predicted"/>
<accession>A0AAD8IK86</accession>